<dbReference type="GO" id="GO:0005524">
    <property type="term" value="F:ATP binding"/>
    <property type="evidence" value="ECO:0007669"/>
    <property type="project" value="InterPro"/>
</dbReference>
<dbReference type="Pfam" id="PF00005">
    <property type="entry name" value="ABC_tran"/>
    <property type="match status" value="1"/>
</dbReference>
<dbReference type="InterPro" id="IPR039421">
    <property type="entry name" value="Type_1_exporter"/>
</dbReference>
<dbReference type="Gene3D" id="3.40.50.300">
    <property type="entry name" value="P-loop containing nucleotide triphosphate hydrolases"/>
    <property type="match status" value="1"/>
</dbReference>
<organism evidence="2 3">
    <name type="scientific">Panagrolaimus superbus</name>
    <dbReference type="NCBI Taxonomy" id="310955"/>
    <lineage>
        <taxon>Eukaryota</taxon>
        <taxon>Metazoa</taxon>
        <taxon>Ecdysozoa</taxon>
        <taxon>Nematoda</taxon>
        <taxon>Chromadorea</taxon>
        <taxon>Rhabditida</taxon>
        <taxon>Tylenchina</taxon>
        <taxon>Panagrolaimomorpha</taxon>
        <taxon>Panagrolaimoidea</taxon>
        <taxon>Panagrolaimidae</taxon>
        <taxon>Panagrolaimus</taxon>
    </lineage>
</organism>
<keyword evidence="2" id="KW-1185">Reference proteome</keyword>
<dbReference type="SUPFAM" id="SSF52540">
    <property type="entry name" value="P-loop containing nucleoside triphosphate hydrolases"/>
    <property type="match status" value="1"/>
</dbReference>
<feature type="domain" description="ABC transporter" evidence="1">
    <location>
        <begin position="8"/>
        <end position="134"/>
    </location>
</feature>
<name>A0A914Z4Y3_9BILA</name>
<dbReference type="Proteomes" id="UP000887577">
    <property type="component" value="Unplaced"/>
</dbReference>
<dbReference type="AlphaFoldDB" id="A0A914Z4Y3"/>
<evidence type="ECO:0000313" key="3">
    <source>
        <dbReference type="WBParaSite" id="PSU_v2.g5316.t1"/>
    </source>
</evidence>
<dbReference type="PANTHER" id="PTHR24221:SF639">
    <property type="entry name" value="ABC-TYPE ANTIGEN PEPTIDE TRANSPORTER"/>
    <property type="match status" value="1"/>
</dbReference>
<dbReference type="GO" id="GO:0042626">
    <property type="term" value="F:ATPase-coupled transmembrane transporter activity"/>
    <property type="evidence" value="ECO:0007669"/>
    <property type="project" value="TreeGrafter"/>
</dbReference>
<reference evidence="3" key="1">
    <citation type="submission" date="2022-11" db="UniProtKB">
        <authorList>
            <consortium name="WormBaseParasite"/>
        </authorList>
    </citation>
    <scope>IDENTIFICATION</scope>
</reference>
<proteinExistence type="predicted"/>
<dbReference type="GO" id="GO:0016020">
    <property type="term" value="C:membrane"/>
    <property type="evidence" value="ECO:0007669"/>
    <property type="project" value="TreeGrafter"/>
</dbReference>
<protein>
    <submittedName>
        <fullName evidence="3">ABC transporter domain-containing protein</fullName>
    </submittedName>
</protein>
<sequence length="137" mass="15200">MAPWESIDVTFEVNYGKTVALVGPSGAGKSSIISLLEHFYEPTAGQILLDESPIHQIDHKLFHQKVSIVSQEPVLHDGTVRYNILYGCEEWATDEHMIEAAKLANIHDFIMESEKGYDTECGEKGVQMSGGQKVSCF</sequence>
<accession>A0A914Z4Y3</accession>
<evidence type="ECO:0000259" key="1">
    <source>
        <dbReference type="Pfam" id="PF00005"/>
    </source>
</evidence>
<dbReference type="GO" id="GO:0016887">
    <property type="term" value="F:ATP hydrolysis activity"/>
    <property type="evidence" value="ECO:0007669"/>
    <property type="project" value="InterPro"/>
</dbReference>
<dbReference type="PANTHER" id="PTHR24221">
    <property type="entry name" value="ATP-BINDING CASSETTE SUB-FAMILY B"/>
    <property type="match status" value="1"/>
</dbReference>
<dbReference type="InterPro" id="IPR003439">
    <property type="entry name" value="ABC_transporter-like_ATP-bd"/>
</dbReference>
<evidence type="ECO:0000313" key="2">
    <source>
        <dbReference type="Proteomes" id="UP000887577"/>
    </source>
</evidence>
<dbReference type="InterPro" id="IPR027417">
    <property type="entry name" value="P-loop_NTPase"/>
</dbReference>
<dbReference type="WBParaSite" id="PSU_v2.g5316.t1">
    <property type="protein sequence ID" value="PSU_v2.g5316.t1"/>
    <property type="gene ID" value="PSU_v2.g5316"/>
</dbReference>